<keyword evidence="3" id="KW-0597">Phosphoprotein</keyword>
<dbReference type="Proteomes" id="UP000530928">
    <property type="component" value="Unassembled WGS sequence"/>
</dbReference>
<keyword evidence="9" id="KW-0812">Transmembrane</keyword>
<evidence type="ECO:0000256" key="1">
    <source>
        <dbReference type="ARBA" id="ARBA00000085"/>
    </source>
</evidence>
<feature type="transmembrane region" description="Helical" evidence="9">
    <location>
        <begin position="15"/>
        <end position="34"/>
    </location>
</feature>
<keyword evidence="12" id="KW-1185">Reference proteome</keyword>
<dbReference type="GO" id="GO:0046983">
    <property type="term" value="F:protein dimerization activity"/>
    <property type="evidence" value="ECO:0007669"/>
    <property type="project" value="InterPro"/>
</dbReference>
<keyword evidence="7" id="KW-0067">ATP-binding</keyword>
<dbReference type="EC" id="2.7.13.3" evidence="2"/>
<accession>A0A7W0HSE8</accession>
<comment type="caution">
    <text evidence="11">The sequence shown here is derived from an EMBL/GenBank/DDBJ whole genome shotgun (WGS) entry which is preliminary data.</text>
</comment>
<organism evidence="11 12">
    <name type="scientific">Nonomuraea soli</name>
    <dbReference type="NCBI Taxonomy" id="1032476"/>
    <lineage>
        <taxon>Bacteria</taxon>
        <taxon>Bacillati</taxon>
        <taxon>Actinomycetota</taxon>
        <taxon>Actinomycetes</taxon>
        <taxon>Streptosporangiales</taxon>
        <taxon>Streptosporangiaceae</taxon>
        <taxon>Nonomuraea</taxon>
    </lineage>
</organism>
<evidence type="ECO:0000313" key="11">
    <source>
        <dbReference type="EMBL" id="MBA2893827.1"/>
    </source>
</evidence>
<dbReference type="SUPFAM" id="SSF55874">
    <property type="entry name" value="ATPase domain of HSP90 chaperone/DNA topoisomerase II/histidine kinase"/>
    <property type="match status" value="1"/>
</dbReference>
<reference evidence="11 12" key="1">
    <citation type="submission" date="2020-07" db="EMBL/GenBank/DDBJ databases">
        <title>Genomic Encyclopedia of Type Strains, Phase IV (KMG-IV): sequencing the most valuable type-strain genomes for metagenomic binning, comparative biology and taxonomic classification.</title>
        <authorList>
            <person name="Goeker M."/>
        </authorList>
    </citation>
    <scope>NUCLEOTIDE SEQUENCE [LARGE SCALE GENOMIC DNA]</scope>
    <source>
        <strain evidence="11 12">DSM 45533</strain>
    </source>
</reference>
<evidence type="ECO:0000256" key="8">
    <source>
        <dbReference type="ARBA" id="ARBA00023012"/>
    </source>
</evidence>
<sequence length="371" mass="40518">MRTGARSGRQVDSRWLRPGFEVALVLSLTIWTVLLPGDITWQVRTVNLLCVAAVAVRRANPVFAAFLLSATLFYTRVGDPLTAQTVAYVFVVPALTSRRRIGPLLWVALAAVVISYAQPWDLEWYAVDPVYRTLYCVMLAAAVSSFGFLQRAMRSRRRLMVREHKEREARARVEDRARLSEELHDAIGHELSLIAVLSATLPLTGGDQRTADQIASLARNGLAELRQIVAILGDEASGQAGELFSLRTLPALIARVEDTTGTPVRLDDRLDADVVLPPEVGRLAYRVIQESLTNAVKYAPGAPVTVTLDGTAERLTVAVDNGPARRAPIALPSGQRGLTHLADRVQRLRGSLTARPHTHGGFVVAAEFPLS</sequence>
<keyword evidence="8" id="KW-0902">Two-component regulatory system</keyword>
<dbReference type="InterPro" id="IPR011712">
    <property type="entry name" value="Sig_transdc_His_kin_sub3_dim/P"/>
</dbReference>
<keyword evidence="5" id="KW-0547">Nucleotide-binding</keyword>
<dbReference type="Pfam" id="PF07730">
    <property type="entry name" value="HisKA_3"/>
    <property type="match status" value="1"/>
</dbReference>
<keyword evidence="4" id="KW-0808">Transferase</keyword>
<evidence type="ECO:0000256" key="6">
    <source>
        <dbReference type="ARBA" id="ARBA00022777"/>
    </source>
</evidence>
<dbReference type="CDD" id="cd16917">
    <property type="entry name" value="HATPase_UhpB-NarQ-NarX-like"/>
    <property type="match status" value="1"/>
</dbReference>
<evidence type="ECO:0000259" key="10">
    <source>
        <dbReference type="Pfam" id="PF07730"/>
    </source>
</evidence>
<gene>
    <name evidence="11" type="ORF">HNR30_005188</name>
</gene>
<evidence type="ECO:0000256" key="7">
    <source>
        <dbReference type="ARBA" id="ARBA00022840"/>
    </source>
</evidence>
<dbReference type="PANTHER" id="PTHR24421:SF10">
    <property type="entry name" value="NITRATE_NITRITE SENSOR PROTEIN NARQ"/>
    <property type="match status" value="1"/>
</dbReference>
<dbReference type="Gene3D" id="3.30.565.10">
    <property type="entry name" value="Histidine kinase-like ATPase, C-terminal domain"/>
    <property type="match status" value="1"/>
</dbReference>
<keyword evidence="9" id="KW-0472">Membrane</keyword>
<name>A0A7W0HSE8_9ACTN</name>
<evidence type="ECO:0000313" key="12">
    <source>
        <dbReference type="Proteomes" id="UP000530928"/>
    </source>
</evidence>
<dbReference type="GO" id="GO:0005524">
    <property type="term" value="F:ATP binding"/>
    <property type="evidence" value="ECO:0007669"/>
    <property type="project" value="UniProtKB-KW"/>
</dbReference>
<feature type="transmembrane region" description="Helical" evidence="9">
    <location>
        <begin position="130"/>
        <end position="149"/>
    </location>
</feature>
<dbReference type="InterPro" id="IPR050482">
    <property type="entry name" value="Sensor_HK_TwoCompSys"/>
</dbReference>
<proteinExistence type="predicted"/>
<keyword evidence="9" id="KW-1133">Transmembrane helix</keyword>
<dbReference type="PANTHER" id="PTHR24421">
    <property type="entry name" value="NITRATE/NITRITE SENSOR PROTEIN NARX-RELATED"/>
    <property type="match status" value="1"/>
</dbReference>
<keyword evidence="6 11" id="KW-0418">Kinase</keyword>
<comment type="catalytic activity">
    <reaction evidence="1">
        <text>ATP + protein L-histidine = ADP + protein N-phospho-L-histidine.</text>
        <dbReference type="EC" id="2.7.13.3"/>
    </reaction>
</comment>
<dbReference type="GO" id="GO:0016020">
    <property type="term" value="C:membrane"/>
    <property type="evidence" value="ECO:0007669"/>
    <property type="project" value="InterPro"/>
</dbReference>
<protein>
    <recommendedName>
        <fullName evidence="2">histidine kinase</fullName>
        <ecNumber evidence="2">2.7.13.3</ecNumber>
    </recommendedName>
</protein>
<dbReference type="RefSeq" id="WP_181612589.1">
    <property type="nucleotide sequence ID" value="NZ_BAABAM010000005.1"/>
</dbReference>
<dbReference type="EMBL" id="JACDUR010000005">
    <property type="protein sequence ID" value="MBA2893827.1"/>
    <property type="molecule type" value="Genomic_DNA"/>
</dbReference>
<dbReference type="AlphaFoldDB" id="A0A7W0HSE8"/>
<dbReference type="GO" id="GO:0000155">
    <property type="term" value="F:phosphorelay sensor kinase activity"/>
    <property type="evidence" value="ECO:0007669"/>
    <property type="project" value="InterPro"/>
</dbReference>
<dbReference type="Gene3D" id="1.20.5.1930">
    <property type="match status" value="1"/>
</dbReference>
<evidence type="ECO:0000256" key="3">
    <source>
        <dbReference type="ARBA" id="ARBA00022553"/>
    </source>
</evidence>
<feature type="transmembrane region" description="Helical" evidence="9">
    <location>
        <begin position="101"/>
        <end position="118"/>
    </location>
</feature>
<feature type="domain" description="Signal transduction histidine kinase subgroup 3 dimerisation and phosphoacceptor" evidence="10">
    <location>
        <begin position="176"/>
        <end position="232"/>
    </location>
</feature>
<dbReference type="InterPro" id="IPR036890">
    <property type="entry name" value="HATPase_C_sf"/>
</dbReference>
<evidence type="ECO:0000256" key="9">
    <source>
        <dbReference type="SAM" id="Phobius"/>
    </source>
</evidence>
<evidence type="ECO:0000256" key="5">
    <source>
        <dbReference type="ARBA" id="ARBA00022741"/>
    </source>
</evidence>
<evidence type="ECO:0000256" key="4">
    <source>
        <dbReference type="ARBA" id="ARBA00022679"/>
    </source>
</evidence>
<evidence type="ECO:0000256" key="2">
    <source>
        <dbReference type="ARBA" id="ARBA00012438"/>
    </source>
</evidence>